<comment type="caution">
    <text evidence="2">The sequence shown here is derived from an EMBL/GenBank/DDBJ whole genome shotgun (WGS) entry which is preliminary data.</text>
</comment>
<sequence length="125" mass="14100">MGVLSLFNTAKHEMPSSSQVIHETVGGSHEFKIEGYSLTKGMGVGKFMASHKFRVGNYNWVIVFYPDGNVQASKEYVSVFLKLVNPDRRDVRALFEFKLLDQKGKVIHELRGESPKTFTAKGCSW</sequence>
<keyword evidence="3" id="KW-1185">Reference proteome</keyword>
<dbReference type="InterPro" id="IPR008974">
    <property type="entry name" value="TRAF-like"/>
</dbReference>
<reference evidence="2" key="1">
    <citation type="submission" date="2022-03" db="EMBL/GenBank/DDBJ databases">
        <title>A functionally conserved STORR gene fusion in Papaver species that diverged 16.8 million years ago.</title>
        <authorList>
            <person name="Catania T."/>
        </authorList>
    </citation>
    <scope>NUCLEOTIDE SEQUENCE</scope>
    <source>
        <strain evidence="2">S-191538</strain>
    </source>
</reference>
<dbReference type="EMBL" id="JAJJMA010149013">
    <property type="protein sequence ID" value="MCL7034721.1"/>
    <property type="molecule type" value="Genomic_DNA"/>
</dbReference>
<dbReference type="PROSITE" id="PS50144">
    <property type="entry name" value="MATH"/>
    <property type="match status" value="1"/>
</dbReference>
<dbReference type="Proteomes" id="UP001177140">
    <property type="component" value="Unassembled WGS sequence"/>
</dbReference>
<accession>A0AA41SFY7</accession>
<dbReference type="Gene3D" id="2.60.210.10">
    <property type="entry name" value="Apoptosis, Tumor Necrosis Factor Receptor Associated Protein 2, Chain A"/>
    <property type="match status" value="1"/>
</dbReference>
<dbReference type="GO" id="GO:0016567">
    <property type="term" value="P:protein ubiquitination"/>
    <property type="evidence" value="ECO:0007669"/>
    <property type="project" value="InterPro"/>
</dbReference>
<dbReference type="InterPro" id="IPR002083">
    <property type="entry name" value="MATH/TRAF_dom"/>
</dbReference>
<dbReference type="PANTHER" id="PTHR26379">
    <property type="entry name" value="BTB/POZ AND MATH DOMAIN-CONTAINING PROTEIN 1"/>
    <property type="match status" value="1"/>
</dbReference>
<dbReference type="AlphaFoldDB" id="A0AA41SFY7"/>
<dbReference type="Pfam" id="PF22486">
    <property type="entry name" value="MATH_2"/>
    <property type="match status" value="1"/>
</dbReference>
<feature type="domain" description="MATH" evidence="1">
    <location>
        <begin position="26"/>
        <end position="125"/>
    </location>
</feature>
<proteinExistence type="predicted"/>
<dbReference type="SUPFAM" id="SSF49599">
    <property type="entry name" value="TRAF domain-like"/>
    <property type="match status" value="1"/>
</dbReference>
<dbReference type="PANTHER" id="PTHR26379:SF187">
    <property type="entry name" value="OS07G0655300 PROTEIN"/>
    <property type="match status" value="1"/>
</dbReference>
<protein>
    <recommendedName>
        <fullName evidence="1">MATH domain-containing protein</fullName>
    </recommendedName>
</protein>
<evidence type="ECO:0000313" key="3">
    <source>
        <dbReference type="Proteomes" id="UP001177140"/>
    </source>
</evidence>
<gene>
    <name evidence="2" type="ORF">MKW94_022155</name>
</gene>
<name>A0AA41SFY7_PAPNU</name>
<dbReference type="CDD" id="cd00121">
    <property type="entry name" value="MATH"/>
    <property type="match status" value="1"/>
</dbReference>
<dbReference type="InterPro" id="IPR045005">
    <property type="entry name" value="BPM1-6"/>
</dbReference>
<evidence type="ECO:0000259" key="1">
    <source>
        <dbReference type="PROSITE" id="PS50144"/>
    </source>
</evidence>
<organism evidence="2 3">
    <name type="scientific">Papaver nudicaule</name>
    <name type="common">Iceland poppy</name>
    <dbReference type="NCBI Taxonomy" id="74823"/>
    <lineage>
        <taxon>Eukaryota</taxon>
        <taxon>Viridiplantae</taxon>
        <taxon>Streptophyta</taxon>
        <taxon>Embryophyta</taxon>
        <taxon>Tracheophyta</taxon>
        <taxon>Spermatophyta</taxon>
        <taxon>Magnoliopsida</taxon>
        <taxon>Ranunculales</taxon>
        <taxon>Papaveraceae</taxon>
        <taxon>Papaveroideae</taxon>
        <taxon>Papaver</taxon>
    </lineage>
</organism>
<evidence type="ECO:0000313" key="2">
    <source>
        <dbReference type="EMBL" id="MCL7034721.1"/>
    </source>
</evidence>